<evidence type="ECO:0000313" key="2">
    <source>
        <dbReference type="EMBL" id="SUN14610.1"/>
    </source>
</evidence>
<name>A0A8B4RFT8_STRAG</name>
<dbReference type="CDD" id="cd03311">
    <property type="entry name" value="CIMS_C_terminal_like"/>
    <property type="match status" value="1"/>
</dbReference>
<gene>
    <name evidence="2" type="ORF">NCTC8185_01904</name>
</gene>
<organism evidence="2 3">
    <name type="scientific">Streptococcus agalactiae</name>
    <dbReference type="NCBI Taxonomy" id="1311"/>
    <lineage>
        <taxon>Bacteria</taxon>
        <taxon>Bacillati</taxon>
        <taxon>Bacillota</taxon>
        <taxon>Bacilli</taxon>
        <taxon>Lactobacillales</taxon>
        <taxon>Streptococcaceae</taxon>
        <taxon>Streptococcus</taxon>
    </lineage>
</organism>
<accession>A0A8B4RFT8</accession>
<dbReference type="InterPro" id="IPR002629">
    <property type="entry name" value="Met_Synth_C/arc"/>
</dbReference>
<dbReference type="SUPFAM" id="SSF51726">
    <property type="entry name" value="UROD/MetE-like"/>
    <property type="match status" value="1"/>
</dbReference>
<dbReference type="Pfam" id="PF01717">
    <property type="entry name" value="Meth_synt_2"/>
    <property type="match status" value="1"/>
</dbReference>
<protein>
    <submittedName>
        <fullName evidence="2">Methionine synthase II (Cobalamin-independent)</fullName>
    </submittedName>
</protein>
<proteinExistence type="predicted"/>
<evidence type="ECO:0000313" key="3">
    <source>
        <dbReference type="Proteomes" id="UP000254076"/>
    </source>
</evidence>
<evidence type="ECO:0000259" key="1">
    <source>
        <dbReference type="Pfam" id="PF01717"/>
    </source>
</evidence>
<reference evidence="2 3" key="1">
    <citation type="submission" date="2018-06" db="EMBL/GenBank/DDBJ databases">
        <authorList>
            <consortium name="Pathogen Informatics"/>
            <person name="Doyle S."/>
        </authorList>
    </citation>
    <scope>NUCLEOTIDE SEQUENCE [LARGE SCALE GENOMIC DNA]</scope>
    <source>
        <strain evidence="2 3">NCTC8185</strain>
    </source>
</reference>
<dbReference type="GO" id="GO:0003871">
    <property type="term" value="F:5-methyltetrahydropteroyltriglutamate-homocysteine S-methyltransferase activity"/>
    <property type="evidence" value="ECO:0007669"/>
    <property type="project" value="InterPro"/>
</dbReference>
<dbReference type="Proteomes" id="UP000254076">
    <property type="component" value="Unassembled WGS sequence"/>
</dbReference>
<dbReference type="Gene3D" id="3.20.20.210">
    <property type="match status" value="1"/>
</dbReference>
<dbReference type="PANTHER" id="PTHR43844">
    <property type="entry name" value="METHIONINE SYNTHASE"/>
    <property type="match status" value="1"/>
</dbReference>
<comment type="caution">
    <text evidence="2">The sequence shown here is derived from an EMBL/GenBank/DDBJ whole genome shotgun (WGS) entry which is preliminary data.</text>
</comment>
<dbReference type="AlphaFoldDB" id="A0A8B4RFT8"/>
<dbReference type="EMBL" id="UHEQ01000004">
    <property type="protein sequence ID" value="SUN14610.1"/>
    <property type="molecule type" value="Genomic_DNA"/>
</dbReference>
<dbReference type="GO" id="GO:0009086">
    <property type="term" value="P:methionine biosynthetic process"/>
    <property type="evidence" value="ECO:0007669"/>
    <property type="project" value="InterPro"/>
</dbReference>
<sequence length="271" mass="31116">MRGKLGFTKEKHPFISHYEFYKKIADDKGVEAKITIPAPAQFLAELERGKNANSIGDFYQDRGTFLTDIARVYREEILALYEAGVRTIQLDDCTWGMLIDEDYWQTRQREGLSKQDVIEDYPFVNNNAIKDLPNDLTINTHVCRGNYHSTYASKGPYNDVAEAFFARENAETYFLEFDDERSGGVEPLSHLPEEKVAVLGLITSKNGKLEDKEAVIKRIQEAKQYLPLKNLWLSTQCGFASTEEGNILTEEDQWKKLALVKEIIDDVWKED</sequence>
<dbReference type="PANTHER" id="PTHR43844:SF1">
    <property type="entry name" value="METHIONINE SYNTHASE"/>
    <property type="match status" value="1"/>
</dbReference>
<dbReference type="GO" id="GO:0008270">
    <property type="term" value="F:zinc ion binding"/>
    <property type="evidence" value="ECO:0007669"/>
    <property type="project" value="InterPro"/>
</dbReference>
<feature type="domain" description="Cobalamin-independent methionine synthase MetE C-terminal/archaeal" evidence="1">
    <location>
        <begin position="60"/>
        <end position="243"/>
    </location>
</feature>
<dbReference type="InterPro" id="IPR038071">
    <property type="entry name" value="UROD/MetE-like_sf"/>
</dbReference>